<name>A0A7G8PWN9_9FLAO</name>
<dbReference type="AlphaFoldDB" id="A0A7G8PWN9"/>
<dbReference type="GO" id="GO:0006355">
    <property type="term" value="P:regulation of DNA-templated transcription"/>
    <property type="evidence" value="ECO:0007669"/>
    <property type="project" value="InterPro"/>
</dbReference>
<dbReference type="GO" id="GO:0003677">
    <property type="term" value="F:DNA binding"/>
    <property type="evidence" value="ECO:0007669"/>
    <property type="project" value="UniProtKB-UniRule"/>
</dbReference>
<gene>
    <name evidence="5" type="ORF">ALE3EI_2210</name>
</gene>
<dbReference type="InterPro" id="IPR036388">
    <property type="entry name" value="WH-like_DNA-bd_sf"/>
</dbReference>
<keyword evidence="1 2" id="KW-0238">DNA-binding</keyword>
<feature type="DNA-binding region" description="OmpR/PhoB-type" evidence="2">
    <location>
        <begin position="188"/>
        <end position="286"/>
    </location>
</feature>
<dbReference type="RefSeq" id="WP_186988668.1">
    <property type="nucleotide sequence ID" value="NZ_CP052909.1"/>
</dbReference>
<proteinExistence type="predicted"/>
<evidence type="ECO:0000256" key="3">
    <source>
        <dbReference type="SAM" id="Phobius"/>
    </source>
</evidence>
<reference evidence="5 6" key="1">
    <citation type="submission" date="2020-04" db="EMBL/GenBank/DDBJ databases">
        <title>Genome sequence of Altibacter aquimarinus strain ALE3EI.</title>
        <authorList>
            <person name="Oh H.-M."/>
            <person name="Jang D."/>
        </authorList>
    </citation>
    <scope>NUCLEOTIDE SEQUENCE [LARGE SCALE GENOMIC DNA]</scope>
    <source>
        <strain evidence="5 6">ALE3EI</strain>
    </source>
</reference>
<dbReference type="InterPro" id="IPR016032">
    <property type="entry name" value="Sig_transdc_resp-reg_C-effctor"/>
</dbReference>
<feature type="transmembrane region" description="Helical" evidence="3">
    <location>
        <begin position="158"/>
        <end position="176"/>
    </location>
</feature>
<dbReference type="Proteomes" id="UP000515514">
    <property type="component" value="Chromosome"/>
</dbReference>
<evidence type="ECO:0000256" key="2">
    <source>
        <dbReference type="PROSITE-ProRule" id="PRU01091"/>
    </source>
</evidence>
<dbReference type="PROSITE" id="PS51755">
    <property type="entry name" value="OMPR_PHOB"/>
    <property type="match status" value="1"/>
</dbReference>
<sequence>MGKPSFYSITAAVLLLFFIGIFAEDDKAQTDFPERVKLSLREVGHTLLLAHGDSVSLVMPVVKKEDMLFELSFQRSLAIEPDSLISLMESAFKRSGLPEVYRVEVLQCSNREVVYSYGMEHNTENSIIPCRGRFLPENCYTIQLRFLNQKTPFLSTKMIILLLGGIALLLTGFLFFRSRVSPTPVSLDTEAKIIGSFYFYPEQNKLVQQATEIPLSNKECELLALFVASPNHIITREELTKKVWEDNGVIVGRSLDTYISKLRKKLKADENIKITNVHGVGYRLEVQ</sequence>
<organism evidence="5 6">
    <name type="scientific">Constantimarinum furrinae</name>
    <dbReference type="NCBI Taxonomy" id="2562285"/>
    <lineage>
        <taxon>Bacteria</taxon>
        <taxon>Pseudomonadati</taxon>
        <taxon>Bacteroidota</taxon>
        <taxon>Flavobacteriia</taxon>
        <taxon>Flavobacteriales</taxon>
        <taxon>Flavobacteriaceae</taxon>
        <taxon>Altibacter/Constantimarinum group</taxon>
        <taxon>Constantimarinum</taxon>
    </lineage>
</organism>
<dbReference type="GO" id="GO:0000160">
    <property type="term" value="P:phosphorelay signal transduction system"/>
    <property type="evidence" value="ECO:0007669"/>
    <property type="project" value="InterPro"/>
</dbReference>
<keyword evidence="3" id="KW-1133">Transmembrane helix</keyword>
<evidence type="ECO:0000313" key="5">
    <source>
        <dbReference type="EMBL" id="QNJ98755.1"/>
    </source>
</evidence>
<keyword evidence="3" id="KW-0812">Transmembrane</keyword>
<evidence type="ECO:0000256" key="1">
    <source>
        <dbReference type="ARBA" id="ARBA00023125"/>
    </source>
</evidence>
<dbReference type="SUPFAM" id="SSF46894">
    <property type="entry name" value="C-terminal effector domain of the bipartite response regulators"/>
    <property type="match status" value="1"/>
</dbReference>
<accession>A0A7G8PWN9</accession>
<dbReference type="Gene3D" id="1.10.10.10">
    <property type="entry name" value="Winged helix-like DNA-binding domain superfamily/Winged helix DNA-binding domain"/>
    <property type="match status" value="1"/>
</dbReference>
<feature type="domain" description="OmpR/PhoB-type" evidence="4">
    <location>
        <begin position="188"/>
        <end position="286"/>
    </location>
</feature>
<dbReference type="CDD" id="cd00383">
    <property type="entry name" value="trans_reg_C"/>
    <property type="match status" value="1"/>
</dbReference>
<dbReference type="KEGG" id="alti:ALE3EI_2210"/>
<dbReference type="SMART" id="SM00862">
    <property type="entry name" value="Trans_reg_C"/>
    <property type="match status" value="1"/>
</dbReference>
<keyword evidence="3" id="KW-0472">Membrane</keyword>
<dbReference type="EMBL" id="CP052909">
    <property type="protein sequence ID" value="QNJ98755.1"/>
    <property type="molecule type" value="Genomic_DNA"/>
</dbReference>
<protein>
    <submittedName>
        <fullName evidence="5">Two-component system response regulator</fullName>
    </submittedName>
</protein>
<evidence type="ECO:0000259" key="4">
    <source>
        <dbReference type="PROSITE" id="PS51755"/>
    </source>
</evidence>
<dbReference type="InterPro" id="IPR001867">
    <property type="entry name" value="OmpR/PhoB-type_DNA-bd"/>
</dbReference>
<dbReference type="Pfam" id="PF00486">
    <property type="entry name" value="Trans_reg_C"/>
    <property type="match status" value="1"/>
</dbReference>
<keyword evidence="6" id="KW-1185">Reference proteome</keyword>
<evidence type="ECO:0000313" key="6">
    <source>
        <dbReference type="Proteomes" id="UP000515514"/>
    </source>
</evidence>